<reference evidence="12 13" key="1">
    <citation type="submission" date="2020-08" db="EMBL/GenBank/DDBJ databases">
        <title>Genomic Encyclopedia of Type Strains, Phase IV (KMG-IV): sequencing the most valuable type-strain genomes for metagenomic binning, comparative biology and taxonomic classification.</title>
        <authorList>
            <person name="Goeker M."/>
        </authorList>
    </citation>
    <scope>NUCLEOTIDE SEQUENCE [LARGE SCALE GENOMIC DNA]</scope>
    <source>
        <strain evidence="12 13">DSM 101806</strain>
    </source>
</reference>
<feature type="transmembrane region" description="Helical" evidence="10">
    <location>
        <begin position="158"/>
        <end position="178"/>
    </location>
</feature>
<dbReference type="InterPro" id="IPR036097">
    <property type="entry name" value="HisK_dim/P_sf"/>
</dbReference>
<evidence type="ECO:0000256" key="9">
    <source>
        <dbReference type="ARBA" id="ARBA00022840"/>
    </source>
</evidence>
<dbReference type="InterPro" id="IPR004358">
    <property type="entry name" value="Sig_transdc_His_kin-like_C"/>
</dbReference>
<keyword evidence="10" id="KW-1133">Transmembrane helix</keyword>
<dbReference type="InterPro" id="IPR005467">
    <property type="entry name" value="His_kinase_dom"/>
</dbReference>
<keyword evidence="7" id="KW-0547">Nucleotide-binding</keyword>
<name>A0A7W6JSJ6_9SPHN</name>
<keyword evidence="9" id="KW-0067">ATP-binding</keyword>
<keyword evidence="10" id="KW-0472">Membrane</keyword>
<accession>A0A7W6JSJ6</accession>
<dbReference type="Proteomes" id="UP000557392">
    <property type="component" value="Unassembled WGS sequence"/>
</dbReference>
<proteinExistence type="predicted"/>
<evidence type="ECO:0000256" key="10">
    <source>
        <dbReference type="SAM" id="Phobius"/>
    </source>
</evidence>
<dbReference type="CDD" id="cd00082">
    <property type="entry name" value="HisKA"/>
    <property type="match status" value="1"/>
</dbReference>
<gene>
    <name evidence="12" type="ORF">GGR46_002337</name>
</gene>
<dbReference type="InterPro" id="IPR003594">
    <property type="entry name" value="HATPase_dom"/>
</dbReference>
<dbReference type="PROSITE" id="PS50109">
    <property type="entry name" value="HIS_KIN"/>
    <property type="match status" value="1"/>
</dbReference>
<dbReference type="InterPro" id="IPR036890">
    <property type="entry name" value="HATPase_C_sf"/>
</dbReference>
<comment type="subcellular location">
    <subcellularLocation>
        <location evidence="2">Cell membrane</location>
        <topology evidence="2">Multi-pass membrane protein</topology>
    </subcellularLocation>
</comment>
<dbReference type="InterPro" id="IPR003661">
    <property type="entry name" value="HisK_dim/P_dom"/>
</dbReference>
<keyword evidence="8 12" id="KW-0418">Kinase</keyword>
<dbReference type="AlphaFoldDB" id="A0A7W6JSJ6"/>
<sequence>MIHAGGLEDTDPGRRNMWLLVQLRWIAVGGQLGTIGFVHYVMGVHLPLVPLFIVPLLLAGINLATYPLLDRRAAITNWELTVAMLADVGALAWQLHFTGGLANPFAFLFLLQVVTGAMLLQPGSSWMIVGAASLALFTIAINPVPLDLPPSSRDPFRLYLAGSLICFALIAVLLVLVITRIGRNLREGDAERAAIRQRAAEEDHIVRMGLLATGAAHELGTPLSSLSVILGDWQHMPRIAGDKDLAQDVADMQAEVARCKTIVSGILASAGEARGIASEFTTVRHFLDDLVADWRDSRLTGTLEYADRFGPDLAIVSDTALRQVLSNVIDNAAEVSPEWIGITLLRDRDEMVIEVADRGPGFAPEMLAGFGQPYRSSKGKPGGGLGLFLLVNVLRKLGGTAEAENRVPRGALVRIRLPLDAIARGGEEQA</sequence>
<dbReference type="Gene3D" id="3.30.565.10">
    <property type="entry name" value="Histidine kinase-like ATPase, C-terminal domain"/>
    <property type="match status" value="1"/>
</dbReference>
<feature type="transmembrane region" description="Helical" evidence="10">
    <location>
        <begin position="23"/>
        <end position="42"/>
    </location>
</feature>
<dbReference type="EMBL" id="JACIEH010000002">
    <property type="protein sequence ID" value="MBB4098773.1"/>
    <property type="molecule type" value="Genomic_DNA"/>
</dbReference>
<dbReference type="PANTHER" id="PTHR44936">
    <property type="entry name" value="SENSOR PROTEIN CREC"/>
    <property type="match status" value="1"/>
</dbReference>
<keyword evidence="5" id="KW-0597">Phosphoprotein</keyword>
<organism evidence="12 13">
    <name type="scientific">Sphingomonas kyeonggiensis</name>
    <dbReference type="NCBI Taxonomy" id="1268553"/>
    <lineage>
        <taxon>Bacteria</taxon>
        <taxon>Pseudomonadati</taxon>
        <taxon>Pseudomonadota</taxon>
        <taxon>Alphaproteobacteria</taxon>
        <taxon>Sphingomonadales</taxon>
        <taxon>Sphingomonadaceae</taxon>
        <taxon>Sphingomonas</taxon>
    </lineage>
</organism>
<dbReference type="GO" id="GO:0000155">
    <property type="term" value="F:phosphorelay sensor kinase activity"/>
    <property type="evidence" value="ECO:0007669"/>
    <property type="project" value="InterPro"/>
</dbReference>
<keyword evidence="6 12" id="KW-0808">Transferase</keyword>
<feature type="transmembrane region" description="Helical" evidence="10">
    <location>
        <begin position="127"/>
        <end position="146"/>
    </location>
</feature>
<evidence type="ECO:0000256" key="6">
    <source>
        <dbReference type="ARBA" id="ARBA00022679"/>
    </source>
</evidence>
<evidence type="ECO:0000259" key="11">
    <source>
        <dbReference type="PROSITE" id="PS50109"/>
    </source>
</evidence>
<evidence type="ECO:0000256" key="4">
    <source>
        <dbReference type="ARBA" id="ARBA00022475"/>
    </source>
</evidence>
<comment type="caution">
    <text evidence="12">The sequence shown here is derived from an EMBL/GenBank/DDBJ whole genome shotgun (WGS) entry which is preliminary data.</text>
</comment>
<dbReference type="SUPFAM" id="SSF55874">
    <property type="entry name" value="ATPase domain of HSP90 chaperone/DNA topoisomerase II/histidine kinase"/>
    <property type="match status" value="1"/>
</dbReference>
<evidence type="ECO:0000256" key="7">
    <source>
        <dbReference type="ARBA" id="ARBA00022741"/>
    </source>
</evidence>
<evidence type="ECO:0000256" key="2">
    <source>
        <dbReference type="ARBA" id="ARBA00004651"/>
    </source>
</evidence>
<dbReference type="Gene3D" id="1.10.287.130">
    <property type="match status" value="1"/>
</dbReference>
<dbReference type="GO" id="GO:0005886">
    <property type="term" value="C:plasma membrane"/>
    <property type="evidence" value="ECO:0007669"/>
    <property type="project" value="UniProtKB-SubCell"/>
</dbReference>
<dbReference type="EC" id="2.7.13.3" evidence="3"/>
<protein>
    <recommendedName>
        <fullName evidence="3">histidine kinase</fullName>
        <ecNumber evidence="3">2.7.13.3</ecNumber>
    </recommendedName>
</protein>
<keyword evidence="13" id="KW-1185">Reference proteome</keyword>
<keyword evidence="4" id="KW-1003">Cell membrane</keyword>
<dbReference type="GO" id="GO:0005524">
    <property type="term" value="F:ATP binding"/>
    <property type="evidence" value="ECO:0007669"/>
    <property type="project" value="UniProtKB-KW"/>
</dbReference>
<dbReference type="SMART" id="SM00387">
    <property type="entry name" value="HATPase_c"/>
    <property type="match status" value="1"/>
</dbReference>
<evidence type="ECO:0000313" key="13">
    <source>
        <dbReference type="Proteomes" id="UP000557392"/>
    </source>
</evidence>
<dbReference type="Pfam" id="PF02518">
    <property type="entry name" value="HATPase_c"/>
    <property type="match status" value="1"/>
</dbReference>
<evidence type="ECO:0000256" key="1">
    <source>
        <dbReference type="ARBA" id="ARBA00000085"/>
    </source>
</evidence>
<dbReference type="InterPro" id="IPR050980">
    <property type="entry name" value="2C_sensor_his_kinase"/>
</dbReference>
<dbReference type="PRINTS" id="PR00344">
    <property type="entry name" value="BCTRLSENSOR"/>
</dbReference>
<dbReference type="SUPFAM" id="SSF47384">
    <property type="entry name" value="Homodimeric domain of signal transducing histidine kinase"/>
    <property type="match status" value="1"/>
</dbReference>
<feature type="transmembrane region" description="Helical" evidence="10">
    <location>
        <begin position="48"/>
        <end position="69"/>
    </location>
</feature>
<keyword evidence="10" id="KW-0812">Transmembrane</keyword>
<dbReference type="PANTHER" id="PTHR44936:SF10">
    <property type="entry name" value="SENSOR PROTEIN RSTB"/>
    <property type="match status" value="1"/>
</dbReference>
<evidence type="ECO:0000256" key="3">
    <source>
        <dbReference type="ARBA" id="ARBA00012438"/>
    </source>
</evidence>
<evidence type="ECO:0000256" key="5">
    <source>
        <dbReference type="ARBA" id="ARBA00022553"/>
    </source>
</evidence>
<dbReference type="RefSeq" id="WP_183997825.1">
    <property type="nucleotide sequence ID" value="NZ_JACIEH010000002.1"/>
</dbReference>
<evidence type="ECO:0000256" key="8">
    <source>
        <dbReference type="ARBA" id="ARBA00022777"/>
    </source>
</evidence>
<feature type="domain" description="Histidine kinase" evidence="11">
    <location>
        <begin position="214"/>
        <end position="421"/>
    </location>
</feature>
<comment type="catalytic activity">
    <reaction evidence="1">
        <text>ATP + protein L-histidine = ADP + protein N-phospho-L-histidine.</text>
        <dbReference type="EC" id="2.7.13.3"/>
    </reaction>
</comment>
<evidence type="ECO:0000313" key="12">
    <source>
        <dbReference type="EMBL" id="MBB4098773.1"/>
    </source>
</evidence>